<evidence type="ECO:0000256" key="2">
    <source>
        <dbReference type="ARBA" id="ARBA00022771"/>
    </source>
</evidence>
<evidence type="ECO:0000256" key="1">
    <source>
        <dbReference type="ARBA" id="ARBA00022723"/>
    </source>
</evidence>
<dbReference type="InParanoid" id="A0A0H2RG53"/>
<feature type="domain" description="MYND-type" evidence="6">
    <location>
        <begin position="446"/>
        <end position="488"/>
    </location>
</feature>
<dbReference type="Pfam" id="PF01753">
    <property type="entry name" value="zf-MYND"/>
    <property type="match status" value="1"/>
</dbReference>
<organism evidence="7 8">
    <name type="scientific">Schizopora paradoxa</name>
    <dbReference type="NCBI Taxonomy" id="27342"/>
    <lineage>
        <taxon>Eukaryota</taxon>
        <taxon>Fungi</taxon>
        <taxon>Dikarya</taxon>
        <taxon>Basidiomycota</taxon>
        <taxon>Agaricomycotina</taxon>
        <taxon>Agaricomycetes</taxon>
        <taxon>Hymenochaetales</taxon>
        <taxon>Schizoporaceae</taxon>
        <taxon>Schizopora</taxon>
    </lineage>
</organism>
<name>A0A0H2RG53_9AGAM</name>
<dbReference type="EMBL" id="KQ086089">
    <property type="protein sequence ID" value="KLO08503.1"/>
    <property type="molecule type" value="Genomic_DNA"/>
</dbReference>
<reference evidence="7 8" key="1">
    <citation type="submission" date="2015-04" db="EMBL/GenBank/DDBJ databases">
        <title>Complete genome sequence of Schizopora paradoxa KUC8140, a cosmopolitan wood degrader in East Asia.</title>
        <authorList>
            <consortium name="DOE Joint Genome Institute"/>
            <person name="Min B."/>
            <person name="Park H."/>
            <person name="Jang Y."/>
            <person name="Kim J.-J."/>
            <person name="Kim K.H."/>
            <person name="Pangilinan J."/>
            <person name="Lipzen A."/>
            <person name="Riley R."/>
            <person name="Grigoriev I.V."/>
            <person name="Spatafora J.W."/>
            <person name="Choi I.-G."/>
        </authorList>
    </citation>
    <scope>NUCLEOTIDE SEQUENCE [LARGE SCALE GENOMIC DNA]</scope>
    <source>
        <strain evidence="7 8">KUC8140</strain>
    </source>
</reference>
<evidence type="ECO:0000256" key="4">
    <source>
        <dbReference type="PROSITE-ProRule" id="PRU00134"/>
    </source>
</evidence>
<dbReference type="OrthoDB" id="3040823at2759"/>
<keyword evidence="2 4" id="KW-0863">Zinc-finger</keyword>
<dbReference type="STRING" id="27342.A0A0H2RG53"/>
<gene>
    <name evidence="7" type="ORF">SCHPADRAFT_931767</name>
</gene>
<dbReference type="Proteomes" id="UP000053477">
    <property type="component" value="Unassembled WGS sequence"/>
</dbReference>
<evidence type="ECO:0000259" key="6">
    <source>
        <dbReference type="PROSITE" id="PS50865"/>
    </source>
</evidence>
<dbReference type="AlphaFoldDB" id="A0A0H2RG53"/>
<protein>
    <recommendedName>
        <fullName evidence="6">MYND-type domain-containing protein</fullName>
    </recommendedName>
</protein>
<keyword evidence="8" id="KW-1185">Reference proteome</keyword>
<evidence type="ECO:0000313" key="7">
    <source>
        <dbReference type="EMBL" id="KLO08503.1"/>
    </source>
</evidence>
<dbReference type="SUPFAM" id="SSF144232">
    <property type="entry name" value="HIT/MYND zinc finger-like"/>
    <property type="match status" value="1"/>
</dbReference>
<evidence type="ECO:0000256" key="3">
    <source>
        <dbReference type="ARBA" id="ARBA00022833"/>
    </source>
</evidence>
<evidence type="ECO:0000313" key="8">
    <source>
        <dbReference type="Proteomes" id="UP000053477"/>
    </source>
</evidence>
<accession>A0A0H2RG53</accession>
<dbReference type="PROSITE" id="PS50865">
    <property type="entry name" value="ZF_MYND_2"/>
    <property type="match status" value="1"/>
</dbReference>
<feature type="region of interest" description="Disordered" evidence="5">
    <location>
        <begin position="80"/>
        <end position="100"/>
    </location>
</feature>
<proteinExistence type="predicted"/>
<sequence>MASQSNEVEEWLRNPRRATDLAKAGSRKHVLAIPTTIGSIALHLRHTALEAILLYCSAEVQDLELAEALLGSIASLAPDLEDPDDLPPKAPRRGSTRPSSHRTFENLIVRYSDVVCKMLRLCSAKSDCFSKDGISAASILDPARLRTQIQTTGTCLQAIASNKSIGAEIFKDDNMLRVPIRFWLATVLESRPGDANPIVHEALFSCGNIRYFSSDSTKFFDILIEENGGDAHDTAALFISELRTTTKEISKRPDKNFSYKKGLAALIHLNTMMAFMPCSDITLRSTSLRLGMVSILTRAVSQEMPRTRQELLRFELNVFGYLMVMSDVLTYCEGVRWAAEALQAGILTIMTTTMALFSEYLQFLGENETEAFERIIRTLSNYLIHYSVVRAAVDALDAIEPEAIKKMEVFSFFPSWTKFQCVLLERAVFMSLLERQITSRERKLHCDYCLKLFPLQELKKCEKCRRTYYCSKACQIMDWRHSNHRNACANLEEKNADIMPLSTLNRLFLGRLACYDIRRNMISLSHIIQKNYPGTPLNRLRFFVFYNAPEQAIGIHIAPFPETPSNFFARAAQCAEDDDGGPCLVQILYYGGTPEYTSFFYFMAPQSYFSAPKLLEQYQDVEETMKVDFRSKVVYWCDPDDPDSGLIEIYKIEDADEVGAILSYIRMKKGKSEDLTYFPSTFKYTWKDIENAALACRRCWPFEDEGIFKL</sequence>
<dbReference type="GO" id="GO:0008270">
    <property type="term" value="F:zinc ion binding"/>
    <property type="evidence" value="ECO:0007669"/>
    <property type="project" value="UniProtKB-KW"/>
</dbReference>
<evidence type="ECO:0000256" key="5">
    <source>
        <dbReference type="SAM" id="MobiDB-lite"/>
    </source>
</evidence>
<keyword evidence="1" id="KW-0479">Metal-binding</keyword>
<keyword evidence="3" id="KW-0862">Zinc</keyword>
<dbReference type="Gene3D" id="6.10.140.2220">
    <property type="match status" value="1"/>
</dbReference>
<dbReference type="InterPro" id="IPR002893">
    <property type="entry name" value="Znf_MYND"/>
</dbReference>